<evidence type="ECO:0000313" key="7">
    <source>
        <dbReference type="EMBL" id="OQD69314.1"/>
    </source>
</evidence>
<dbReference type="GO" id="GO:0008270">
    <property type="term" value="F:zinc ion binding"/>
    <property type="evidence" value="ECO:0007669"/>
    <property type="project" value="InterPro"/>
</dbReference>
<reference evidence="8" key="1">
    <citation type="journal article" date="2017" name="Nat. Microbiol.">
        <title>Global analysis of biosynthetic gene clusters reveals vast potential of secondary metabolite production in Penicillium species.</title>
        <authorList>
            <person name="Nielsen J.C."/>
            <person name="Grijseels S."/>
            <person name="Prigent S."/>
            <person name="Ji B."/>
            <person name="Dainat J."/>
            <person name="Nielsen K.F."/>
            <person name="Frisvad J.C."/>
            <person name="Workman M."/>
            <person name="Nielsen J."/>
        </authorList>
    </citation>
    <scope>NUCLEOTIDE SEQUENCE [LARGE SCALE GENOMIC DNA]</scope>
    <source>
        <strain evidence="8">IBT 4502</strain>
    </source>
</reference>
<evidence type="ECO:0000256" key="5">
    <source>
        <dbReference type="SAM" id="MobiDB-lite"/>
    </source>
</evidence>
<dbReference type="PROSITE" id="PS00463">
    <property type="entry name" value="ZN2_CY6_FUNGAL_1"/>
    <property type="match status" value="1"/>
</dbReference>
<keyword evidence="1" id="KW-0805">Transcription regulation</keyword>
<evidence type="ECO:0000256" key="1">
    <source>
        <dbReference type="ARBA" id="ARBA00023015"/>
    </source>
</evidence>
<dbReference type="AlphaFoldDB" id="A0A1V6NX62"/>
<dbReference type="GO" id="GO:0003677">
    <property type="term" value="F:DNA binding"/>
    <property type="evidence" value="ECO:0007669"/>
    <property type="project" value="UniProtKB-KW"/>
</dbReference>
<dbReference type="PANTHER" id="PTHR47840:SF1">
    <property type="entry name" value="ZN(II)2CYS6 TRANSCRIPTION FACTOR (EUROFUNG)"/>
    <property type="match status" value="1"/>
</dbReference>
<dbReference type="InterPro" id="IPR001138">
    <property type="entry name" value="Zn2Cys6_DnaBD"/>
</dbReference>
<dbReference type="GO" id="GO:0000981">
    <property type="term" value="F:DNA-binding transcription factor activity, RNA polymerase II-specific"/>
    <property type="evidence" value="ECO:0007669"/>
    <property type="project" value="InterPro"/>
</dbReference>
<evidence type="ECO:0000256" key="2">
    <source>
        <dbReference type="ARBA" id="ARBA00023125"/>
    </source>
</evidence>
<evidence type="ECO:0000256" key="3">
    <source>
        <dbReference type="ARBA" id="ARBA00023163"/>
    </source>
</evidence>
<dbReference type="InterPro" id="IPR036864">
    <property type="entry name" value="Zn2-C6_fun-type_DNA-bd_sf"/>
</dbReference>
<sequence>MSSLSQPVDTMSPPHAKRQKLRKGTHSCWACKRRKMKCVFDPFDNTICKPCQIRGSKCVGQEFLEDVWTPDTRTGGGNIATDQGRTPLTSSEDGKRSSDGILTPTSTILTTSASLNFYQSPQQPSAEGRVFSNNFGKPEIEIRVSHNKHERLSQLLHESLPPREDTERICQAGGDPVILAHEILTMPYDTLSKTALKTSETLLNVPNVNTHPVLIARYMLQLATVLQHLHPDLHEGIKSLSETPRATMERLANLVIDLVITRDEFLGSIEGLECIMIKSMYQANIGSLRRSWVSNRKAMGIARLMRLDRSDHRTQFEVLDPNTRCHPQIMWFRIVFLDRQLSLLLGLSQGSLDHSMTSDAMLQTDTPMGRLERIHCVLLSKILERNASSSHSMLQDYSTMKTLDLELQKAARGLPSKWWLVPTLNAGLTDSQALFWDTRRLFAQVLHYNLVNHLHLPYMLRSSLAGREYEFSRITCVNASREVLSRFITLRRFNRIAYSCRTIDFLALMAAMTLLLAHLDSQPEAENLLAHQYLSDRAMIEQAQENMQEVNSLNSDAMSAQSAELLRRLLAIGSGPLDGSRRISVQRLATETVSMDQNDDDVVTVNIPYFGIVKISGGGMRKEAPRNQYPQQQTDSTFNRLPQFQTVNMPCNTRPGNVHTADTLRHGGIAKPHKMPNVEAIKSPVDARLDRLEMPSMSPNPLTAAGTDGPASNRVPQINNMFSDPFFQNPGLIAGGQDWAFQGVDMAFFDNLMNNGGTGDTG</sequence>
<keyword evidence="8" id="KW-1185">Reference proteome</keyword>
<gene>
    <name evidence="7" type="ORF">PENPOL_c002G07917</name>
</gene>
<dbReference type="SUPFAM" id="SSF57701">
    <property type="entry name" value="Zn2/Cys6 DNA-binding domain"/>
    <property type="match status" value="1"/>
</dbReference>
<keyword evidence="2" id="KW-0238">DNA-binding</keyword>
<name>A0A1V6NX62_PENPO</name>
<dbReference type="EMBL" id="MDYM01000002">
    <property type="protein sequence ID" value="OQD69314.1"/>
    <property type="molecule type" value="Genomic_DNA"/>
</dbReference>
<evidence type="ECO:0000256" key="4">
    <source>
        <dbReference type="ARBA" id="ARBA00023242"/>
    </source>
</evidence>
<dbReference type="STRING" id="60169.A0A1V6NX62"/>
<dbReference type="SMART" id="SM00066">
    <property type="entry name" value="GAL4"/>
    <property type="match status" value="1"/>
</dbReference>
<accession>A0A1V6NX62</accession>
<evidence type="ECO:0000259" key="6">
    <source>
        <dbReference type="PROSITE" id="PS00463"/>
    </source>
</evidence>
<feature type="domain" description="Zn(2)-C6 fungal-type" evidence="6">
    <location>
        <begin position="27"/>
        <end position="58"/>
    </location>
</feature>
<organism evidence="7 8">
    <name type="scientific">Penicillium polonicum</name>
    <dbReference type="NCBI Taxonomy" id="60169"/>
    <lineage>
        <taxon>Eukaryota</taxon>
        <taxon>Fungi</taxon>
        <taxon>Dikarya</taxon>
        <taxon>Ascomycota</taxon>
        <taxon>Pezizomycotina</taxon>
        <taxon>Eurotiomycetes</taxon>
        <taxon>Eurotiomycetidae</taxon>
        <taxon>Eurotiales</taxon>
        <taxon>Aspergillaceae</taxon>
        <taxon>Penicillium</taxon>
    </lineage>
</organism>
<comment type="caution">
    <text evidence="7">The sequence shown here is derived from an EMBL/GenBank/DDBJ whole genome shotgun (WGS) entry which is preliminary data.</text>
</comment>
<protein>
    <recommendedName>
        <fullName evidence="6">Zn(2)-C6 fungal-type domain-containing protein</fullName>
    </recommendedName>
</protein>
<evidence type="ECO:0000313" key="8">
    <source>
        <dbReference type="Proteomes" id="UP000191408"/>
    </source>
</evidence>
<dbReference type="Proteomes" id="UP000191408">
    <property type="component" value="Unassembled WGS sequence"/>
</dbReference>
<keyword evidence="4" id="KW-0539">Nucleus</keyword>
<feature type="compositionally biased region" description="Polar residues" evidence="5">
    <location>
        <begin position="80"/>
        <end position="91"/>
    </location>
</feature>
<keyword evidence="3" id="KW-0804">Transcription</keyword>
<dbReference type="CDD" id="cd00067">
    <property type="entry name" value="GAL4"/>
    <property type="match status" value="1"/>
</dbReference>
<dbReference type="CDD" id="cd12148">
    <property type="entry name" value="fungal_TF_MHR"/>
    <property type="match status" value="1"/>
</dbReference>
<dbReference type="PANTHER" id="PTHR47840">
    <property type="entry name" value="ZN(II)2CYS6 TRANSCRIPTION FACTOR (EUROFUNG)-RELATED"/>
    <property type="match status" value="1"/>
</dbReference>
<proteinExistence type="predicted"/>
<feature type="region of interest" description="Disordered" evidence="5">
    <location>
        <begin position="69"/>
        <end position="103"/>
    </location>
</feature>
<dbReference type="OrthoDB" id="5392779at2759"/>